<proteinExistence type="predicted"/>
<sequence length="69" mass="6766">MSIMKIAASTFAAVSLATASFAGSLAEPEVEPMIEVVEEETGSSAGSGGILLPLLGLAVVAALIASDDS</sequence>
<keyword evidence="1" id="KW-1133">Transmembrane helix</keyword>
<evidence type="ECO:0000256" key="1">
    <source>
        <dbReference type="SAM" id="Phobius"/>
    </source>
</evidence>
<gene>
    <name evidence="3" type="ORF">GCM10008927_13920</name>
</gene>
<dbReference type="EMBL" id="BMZF01000003">
    <property type="protein sequence ID" value="GHA50174.1"/>
    <property type="molecule type" value="Genomic_DNA"/>
</dbReference>
<evidence type="ECO:0000256" key="2">
    <source>
        <dbReference type="SAM" id="SignalP"/>
    </source>
</evidence>
<reference evidence="4" key="1">
    <citation type="journal article" date="2019" name="Int. J. Syst. Evol. Microbiol.">
        <title>The Global Catalogue of Microorganisms (GCM) 10K type strain sequencing project: providing services to taxonomists for standard genome sequencing and annotation.</title>
        <authorList>
            <consortium name="The Broad Institute Genomics Platform"/>
            <consortium name="The Broad Institute Genome Sequencing Center for Infectious Disease"/>
            <person name="Wu L."/>
            <person name="Ma J."/>
        </authorList>
    </citation>
    <scope>NUCLEOTIDE SEQUENCE [LARGE SCALE GENOMIC DNA]</scope>
    <source>
        <strain evidence="4">KCTC 32465</strain>
    </source>
</reference>
<protein>
    <recommendedName>
        <fullName evidence="5">Ferrochelatase</fullName>
    </recommendedName>
</protein>
<name>A0ABQ3D0K8_9RHOB</name>
<accession>A0ABQ3D0K8</accession>
<keyword evidence="2" id="KW-0732">Signal</keyword>
<feature type="transmembrane region" description="Helical" evidence="1">
    <location>
        <begin position="46"/>
        <end position="65"/>
    </location>
</feature>
<evidence type="ECO:0000313" key="3">
    <source>
        <dbReference type="EMBL" id="GHA50174.1"/>
    </source>
</evidence>
<feature type="chain" id="PRO_5047049780" description="Ferrochelatase" evidence="2">
    <location>
        <begin position="23"/>
        <end position="69"/>
    </location>
</feature>
<evidence type="ECO:0000313" key="4">
    <source>
        <dbReference type="Proteomes" id="UP000634455"/>
    </source>
</evidence>
<keyword evidence="1" id="KW-0812">Transmembrane</keyword>
<keyword evidence="4" id="KW-1185">Reference proteome</keyword>
<keyword evidence="1" id="KW-0472">Membrane</keyword>
<dbReference type="RefSeq" id="WP_189639874.1">
    <property type="nucleotide sequence ID" value="NZ_BMZF01000003.1"/>
</dbReference>
<organism evidence="3 4">
    <name type="scientific">Paramylibacter ulvae</name>
    <dbReference type="NCBI Taxonomy" id="1651968"/>
    <lineage>
        <taxon>Bacteria</taxon>
        <taxon>Pseudomonadati</taxon>
        <taxon>Pseudomonadota</taxon>
        <taxon>Alphaproteobacteria</taxon>
        <taxon>Rhodobacterales</taxon>
        <taxon>Paracoccaceae</taxon>
        <taxon>Paramylibacter</taxon>
    </lineage>
</organism>
<dbReference type="Proteomes" id="UP000634455">
    <property type="component" value="Unassembled WGS sequence"/>
</dbReference>
<feature type="signal peptide" evidence="2">
    <location>
        <begin position="1"/>
        <end position="22"/>
    </location>
</feature>
<evidence type="ECO:0008006" key="5">
    <source>
        <dbReference type="Google" id="ProtNLM"/>
    </source>
</evidence>
<comment type="caution">
    <text evidence="3">The sequence shown here is derived from an EMBL/GenBank/DDBJ whole genome shotgun (WGS) entry which is preliminary data.</text>
</comment>